<keyword evidence="1 2" id="KW-0732">Signal</keyword>
<dbReference type="InterPro" id="IPR005546">
    <property type="entry name" value="Autotransporte_beta"/>
</dbReference>
<sequence length="759" mass="77937">MIMNALFALLPLSRTLKIMAFLSPFLSSSPVFAQTSVNGPATIDATTPLDSYRVGSNGVLTANGATTLQISTVTGAQLILNGSQVSAATGTAVSLTGANALITGSQLTGGADGMGMGNNTAQLVGSTATVIGSTITATNRGVNAGSLANLTLERSAVMATGTNGRGVEMFDSTVKASDSTITGQQYGIRMRADPGVPSSNLLTLEGTRVEGVTDSALIVGTPTGAPATATIFVKNGSTLTGGNGKILELINGSTANMTVDNSQLLGDISADAGSTAGLVLQNNATLTGRLQNVASFSLASGGQWTMVENSQVGNVSMNGGSVRFGDAASFYTLSLASLSGSGTFMMDVDFGGAATDFLDITGNATGSHSLLIGSTGTDPLSDTSLHVVHAAAGDASFSLAGGAVDLGAWSYDLIKHGANDWYLDTATRTISPAAQTVMALFNTAPTVWYGELSTLRSRMGELRMDEARSGGWIRTYGNKFNVADASGFGYRQVQNGVALGADGKLPVGSGQWLAGVMIGQSSSDLSLDHGASGKVDSYSLGAYSTWLDSASGYYVDGVIKLNQFKNKARVNLSDGFRTRGNYDNLGVGASLELGRHIKLDNGYFLEPYTQLAGRSFRAKTTHWTTVCALRVTAAGRCSARSVQRRGAASICSRDVRCNLTCGLPWLTNSSTGTRSRSTTTSSITTSPVPVASWGRAFRCRCLTTCSCMLISITAIAMPSSSRGAPVQACVTAGSDSEATGADAPTVLSLVPVSAKKTGC</sequence>
<dbReference type="NCBIfam" id="TIGR01414">
    <property type="entry name" value="autotrans_barl"/>
    <property type="match status" value="1"/>
</dbReference>
<dbReference type="PRINTS" id="PR01484">
    <property type="entry name" value="PRTACTNFAMLY"/>
</dbReference>
<dbReference type="CDD" id="cd01343">
    <property type="entry name" value="PL1_Passenger_AT"/>
    <property type="match status" value="1"/>
</dbReference>
<dbReference type="AlphaFoldDB" id="A0A0P9NC75"/>
<dbReference type="PANTHER" id="PTHR35037:SF7">
    <property type="entry name" value="AUTOTRANSPORTER"/>
    <property type="match status" value="1"/>
</dbReference>
<dbReference type="InterPro" id="IPR004899">
    <property type="entry name" value="Pertactin_central"/>
</dbReference>
<organism evidence="4 5">
    <name type="scientific">Pseudomonas syringae pv. castaneae</name>
    <dbReference type="NCBI Taxonomy" id="264450"/>
    <lineage>
        <taxon>Bacteria</taxon>
        <taxon>Pseudomonadati</taxon>
        <taxon>Pseudomonadota</taxon>
        <taxon>Gammaproteobacteria</taxon>
        <taxon>Pseudomonadales</taxon>
        <taxon>Pseudomonadaceae</taxon>
        <taxon>Pseudomonas</taxon>
        <taxon>Pseudomonas syringae</taxon>
    </lineage>
</organism>
<feature type="chain" id="PRO_5006164114" evidence="2">
    <location>
        <begin position="34"/>
        <end position="759"/>
    </location>
</feature>
<dbReference type="PANTHER" id="PTHR35037">
    <property type="entry name" value="C-TERMINAL REGION OF AIDA-LIKE PROTEIN"/>
    <property type="match status" value="1"/>
</dbReference>
<dbReference type="InterPro" id="IPR006315">
    <property type="entry name" value="OM_autotransptr_brl_dom"/>
</dbReference>
<evidence type="ECO:0000313" key="5">
    <source>
        <dbReference type="Proteomes" id="UP000050381"/>
    </source>
</evidence>
<dbReference type="InterPro" id="IPR012332">
    <property type="entry name" value="Autotransporter_pectin_lyase_C"/>
</dbReference>
<dbReference type="SMART" id="SM00869">
    <property type="entry name" value="Autotransporter"/>
    <property type="match status" value="1"/>
</dbReference>
<dbReference type="EMBL" id="LJQD01000253">
    <property type="protein sequence ID" value="KPW95651.1"/>
    <property type="molecule type" value="Genomic_DNA"/>
</dbReference>
<dbReference type="SUPFAM" id="SSF103515">
    <property type="entry name" value="Autotransporter"/>
    <property type="match status" value="1"/>
</dbReference>
<dbReference type="InterPro" id="IPR003991">
    <property type="entry name" value="Pertactin_virulence_factor"/>
</dbReference>
<feature type="domain" description="Autotransporter" evidence="3">
    <location>
        <begin position="464"/>
        <end position="759"/>
    </location>
</feature>
<dbReference type="Gene3D" id="2.160.20.20">
    <property type="match status" value="1"/>
</dbReference>
<evidence type="ECO:0000256" key="1">
    <source>
        <dbReference type="ARBA" id="ARBA00022729"/>
    </source>
</evidence>
<protein>
    <submittedName>
        <fullName evidence="4">Outer membrane autotransporter barrel</fullName>
    </submittedName>
</protein>
<gene>
    <name evidence="4" type="ORF">ALO79_06548</name>
</gene>
<dbReference type="InterPro" id="IPR011050">
    <property type="entry name" value="Pectin_lyase_fold/virulence"/>
</dbReference>
<reference evidence="4 5" key="1">
    <citation type="submission" date="2015-09" db="EMBL/GenBank/DDBJ databases">
        <title>Genome announcement of multiple Pseudomonas syringae strains.</title>
        <authorList>
            <person name="Thakur S."/>
            <person name="Wang P.W."/>
            <person name="Gong Y."/>
            <person name="Weir B.S."/>
            <person name="Guttman D.S."/>
        </authorList>
    </citation>
    <scope>NUCLEOTIDE SEQUENCE [LARGE SCALE GENOMIC DNA]</scope>
    <source>
        <strain evidence="4 5">ICMP9419</strain>
    </source>
</reference>
<dbReference type="GO" id="GO:0019867">
    <property type="term" value="C:outer membrane"/>
    <property type="evidence" value="ECO:0007669"/>
    <property type="project" value="InterPro"/>
</dbReference>
<dbReference type="PATRIC" id="fig|264450.4.peg.6317"/>
<accession>A0A0P9NC75</accession>
<name>A0A0P9NC75_PSESX</name>
<dbReference type="PROSITE" id="PS51208">
    <property type="entry name" value="AUTOTRANSPORTER"/>
    <property type="match status" value="1"/>
</dbReference>
<dbReference type="InterPro" id="IPR036709">
    <property type="entry name" value="Autotransporte_beta_dom_sf"/>
</dbReference>
<dbReference type="Gene3D" id="2.40.128.130">
    <property type="entry name" value="Autotransporter beta-domain"/>
    <property type="match status" value="1"/>
</dbReference>
<feature type="signal peptide" evidence="2">
    <location>
        <begin position="1"/>
        <end position="33"/>
    </location>
</feature>
<dbReference type="InterPro" id="IPR051551">
    <property type="entry name" value="Autotransporter_adhesion"/>
</dbReference>
<comment type="caution">
    <text evidence="4">The sequence shown here is derived from an EMBL/GenBank/DDBJ whole genome shotgun (WGS) entry which is preliminary data.</text>
</comment>
<dbReference type="SUPFAM" id="SSF51126">
    <property type="entry name" value="Pectin lyase-like"/>
    <property type="match status" value="1"/>
</dbReference>
<evidence type="ECO:0000256" key="2">
    <source>
        <dbReference type="SAM" id="SignalP"/>
    </source>
</evidence>
<proteinExistence type="predicted"/>
<evidence type="ECO:0000259" key="3">
    <source>
        <dbReference type="PROSITE" id="PS51208"/>
    </source>
</evidence>
<evidence type="ECO:0000313" key="4">
    <source>
        <dbReference type="EMBL" id="KPW95651.1"/>
    </source>
</evidence>
<dbReference type="Pfam" id="PF03212">
    <property type="entry name" value="Pertactin"/>
    <property type="match status" value="1"/>
</dbReference>
<dbReference type="Proteomes" id="UP000050381">
    <property type="component" value="Unassembled WGS sequence"/>
</dbReference>
<dbReference type="Pfam" id="PF03797">
    <property type="entry name" value="Autotransporter"/>
    <property type="match status" value="1"/>
</dbReference>